<reference evidence="10" key="1">
    <citation type="journal article" date="2020" name="Stud. Mycol.">
        <title>101 Dothideomycetes genomes: a test case for predicting lifestyles and emergence of pathogens.</title>
        <authorList>
            <person name="Haridas S."/>
            <person name="Albert R."/>
            <person name="Binder M."/>
            <person name="Bloem J."/>
            <person name="Labutti K."/>
            <person name="Salamov A."/>
            <person name="Andreopoulos B."/>
            <person name="Baker S."/>
            <person name="Barry K."/>
            <person name="Bills G."/>
            <person name="Bluhm B."/>
            <person name="Cannon C."/>
            <person name="Castanera R."/>
            <person name="Culley D."/>
            <person name="Daum C."/>
            <person name="Ezra D."/>
            <person name="Gonzalez J."/>
            <person name="Henrissat B."/>
            <person name="Kuo A."/>
            <person name="Liang C."/>
            <person name="Lipzen A."/>
            <person name="Lutzoni F."/>
            <person name="Magnuson J."/>
            <person name="Mondo S."/>
            <person name="Nolan M."/>
            <person name="Ohm R."/>
            <person name="Pangilinan J."/>
            <person name="Park H.-J."/>
            <person name="Ramirez L."/>
            <person name="Alfaro M."/>
            <person name="Sun H."/>
            <person name="Tritt A."/>
            <person name="Yoshinaga Y."/>
            <person name="Zwiers L.-H."/>
            <person name="Turgeon B."/>
            <person name="Goodwin S."/>
            <person name="Spatafora J."/>
            <person name="Crous P."/>
            <person name="Grigoriev I."/>
        </authorList>
    </citation>
    <scope>NUCLEOTIDE SEQUENCE</scope>
    <source>
        <strain evidence="10">CBS 627.86</strain>
    </source>
</reference>
<keyword evidence="2" id="KW-0723">Serine/threonine-protein kinase</keyword>
<dbReference type="PANTHER" id="PTHR47634:SF9">
    <property type="entry name" value="PROTEIN KINASE DOMAIN-CONTAINING PROTEIN-RELATED"/>
    <property type="match status" value="1"/>
</dbReference>
<gene>
    <name evidence="10" type="ORF">BDV96DRAFT_648638</name>
</gene>
<keyword evidence="4" id="KW-0547">Nucleotide-binding</keyword>
<dbReference type="GO" id="GO:0000245">
    <property type="term" value="P:spliceosomal complex assembly"/>
    <property type="evidence" value="ECO:0007669"/>
    <property type="project" value="TreeGrafter"/>
</dbReference>
<protein>
    <recommendedName>
        <fullName evidence="1">non-specific serine/threonine protein kinase</fullName>
        <ecNumber evidence="1">2.7.11.1</ecNumber>
    </recommendedName>
</protein>
<evidence type="ECO:0000256" key="6">
    <source>
        <dbReference type="ARBA" id="ARBA00022840"/>
    </source>
</evidence>
<dbReference type="Gene3D" id="1.10.510.10">
    <property type="entry name" value="Transferase(Phosphotransferase) domain 1"/>
    <property type="match status" value="1"/>
</dbReference>
<feature type="domain" description="Protein kinase" evidence="9">
    <location>
        <begin position="1"/>
        <end position="281"/>
    </location>
</feature>
<evidence type="ECO:0000256" key="2">
    <source>
        <dbReference type="ARBA" id="ARBA00022527"/>
    </source>
</evidence>
<dbReference type="AlphaFoldDB" id="A0A6A5Z2D3"/>
<dbReference type="Proteomes" id="UP000799770">
    <property type="component" value="Unassembled WGS sequence"/>
</dbReference>
<dbReference type="PROSITE" id="PS50011">
    <property type="entry name" value="PROTEIN_KINASE_DOM"/>
    <property type="match status" value="1"/>
</dbReference>
<keyword evidence="6" id="KW-0067">ATP-binding</keyword>
<proteinExistence type="predicted"/>
<dbReference type="GO" id="GO:0004674">
    <property type="term" value="F:protein serine/threonine kinase activity"/>
    <property type="evidence" value="ECO:0007669"/>
    <property type="project" value="UniProtKB-KW"/>
</dbReference>
<evidence type="ECO:0000259" key="9">
    <source>
        <dbReference type="PROSITE" id="PS50011"/>
    </source>
</evidence>
<comment type="catalytic activity">
    <reaction evidence="7">
        <text>L-threonyl-[protein] + ATP = O-phospho-L-threonyl-[protein] + ADP + H(+)</text>
        <dbReference type="Rhea" id="RHEA:46608"/>
        <dbReference type="Rhea" id="RHEA-COMP:11060"/>
        <dbReference type="Rhea" id="RHEA-COMP:11605"/>
        <dbReference type="ChEBI" id="CHEBI:15378"/>
        <dbReference type="ChEBI" id="CHEBI:30013"/>
        <dbReference type="ChEBI" id="CHEBI:30616"/>
        <dbReference type="ChEBI" id="CHEBI:61977"/>
        <dbReference type="ChEBI" id="CHEBI:456216"/>
        <dbReference type="EC" id="2.7.11.1"/>
    </reaction>
</comment>
<evidence type="ECO:0000256" key="5">
    <source>
        <dbReference type="ARBA" id="ARBA00022777"/>
    </source>
</evidence>
<comment type="catalytic activity">
    <reaction evidence="8">
        <text>L-seryl-[protein] + ATP = O-phospho-L-seryl-[protein] + ADP + H(+)</text>
        <dbReference type="Rhea" id="RHEA:17989"/>
        <dbReference type="Rhea" id="RHEA-COMP:9863"/>
        <dbReference type="Rhea" id="RHEA-COMP:11604"/>
        <dbReference type="ChEBI" id="CHEBI:15378"/>
        <dbReference type="ChEBI" id="CHEBI:29999"/>
        <dbReference type="ChEBI" id="CHEBI:30616"/>
        <dbReference type="ChEBI" id="CHEBI:83421"/>
        <dbReference type="ChEBI" id="CHEBI:456216"/>
        <dbReference type="EC" id="2.7.11.1"/>
    </reaction>
</comment>
<keyword evidence="11" id="KW-1185">Reference proteome</keyword>
<dbReference type="EC" id="2.7.11.1" evidence="1"/>
<accession>A0A6A5Z2D3</accession>
<evidence type="ECO:0000313" key="11">
    <source>
        <dbReference type="Proteomes" id="UP000799770"/>
    </source>
</evidence>
<sequence length="288" mass="32928">MATIPEQDSHAHEASANRQDLNKFEESVDAYCIGGFHPVCLGDAYHDRYEVLSKLGYGRYSTVWLVLDQKVRGRQFPSGGLLTRSVPILTAKGCPVLPSMSLKRLWWPSIDDIYEPEIVLGGWGSASFMEQKNIKLIQPIALCSPEVLIRAPWDAKTDLWNLGAVIMEVFRAQSFFSGCVPPDENYELSQHMHKIVDKFGPFPKRLLEKGHQESVEEIFDDEGYVKQPRKMSKMPPLGSEIWIPGLGESVRVRFVSFLKEMMKVDPEKRKSPMDLLKHPWLDAWRLLR</sequence>
<dbReference type="GO" id="GO:0005634">
    <property type="term" value="C:nucleus"/>
    <property type="evidence" value="ECO:0007669"/>
    <property type="project" value="TreeGrafter"/>
</dbReference>
<evidence type="ECO:0000256" key="3">
    <source>
        <dbReference type="ARBA" id="ARBA00022679"/>
    </source>
</evidence>
<dbReference type="InterPro" id="IPR051334">
    <property type="entry name" value="SRPK"/>
</dbReference>
<dbReference type="InterPro" id="IPR000719">
    <property type="entry name" value="Prot_kinase_dom"/>
</dbReference>
<dbReference type="GO" id="GO:0005737">
    <property type="term" value="C:cytoplasm"/>
    <property type="evidence" value="ECO:0007669"/>
    <property type="project" value="TreeGrafter"/>
</dbReference>
<dbReference type="Pfam" id="PF00069">
    <property type="entry name" value="Pkinase"/>
    <property type="match status" value="1"/>
</dbReference>
<dbReference type="SMART" id="SM00220">
    <property type="entry name" value="S_TKc"/>
    <property type="match status" value="1"/>
</dbReference>
<dbReference type="Gene3D" id="3.30.200.20">
    <property type="entry name" value="Phosphorylase Kinase, domain 1"/>
    <property type="match status" value="1"/>
</dbReference>
<evidence type="ECO:0000256" key="4">
    <source>
        <dbReference type="ARBA" id="ARBA00022741"/>
    </source>
</evidence>
<evidence type="ECO:0000256" key="7">
    <source>
        <dbReference type="ARBA" id="ARBA00047899"/>
    </source>
</evidence>
<keyword evidence="5 10" id="KW-0418">Kinase</keyword>
<evidence type="ECO:0000313" key="10">
    <source>
        <dbReference type="EMBL" id="KAF2113017.1"/>
    </source>
</evidence>
<dbReference type="EMBL" id="ML977329">
    <property type="protein sequence ID" value="KAF2113017.1"/>
    <property type="molecule type" value="Genomic_DNA"/>
</dbReference>
<dbReference type="GO" id="GO:0005524">
    <property type="term" value="F:ATP binding"/>
    <property type="evidence" value="ECO:0007669"/>
    <property type="project" value="UniProtKB-KW"/>
</dbReference>
<dbReference type="GO" id="GO:0050684">
    <property type="term" value="P:regulation of mRNA processing"/>
    <property type="evidence" value="ECO:0007669"/>
    <property type="project" value="TreeGrafter"/>
</dbReference>
<dbReference type="PANTHER" id="PTHR47634">
    <property type="entry name" value="PROTEIN KINASE DOMAIN-CONTAINING PROTEIN-RELATED"/>
    <property type="match status" value="1"/>
</dbReference>
<name>A0A6A5Z2D3_9PLEO</name>
<dbReference type="InterPro" id="IPR011009">
    <property type="entry name" value="Kinase-like_dom_sf"/>
</dbReference>
<dbReference type="SUPFAM" id="SSF56112">
    <property type="entry name" value="Protein kinase-like (PK-like)"/>
    <property type="match status" value="1"/>
</dbReference>
<evidence type="ECO:0000256" key="1">
    <source>
        <dbReference type="ARBA" id="ARBA00012513"/>
    </source>
</evidence>
<keyword evidence="3" id="KW-0808">Transferase</keyword>
<evidence type="ECO:0000256" key="8">
    <source>
        <dbReference type="ARBA" id="ARBA00048679"/>
    </source>
</evidence>
<dbReference type="OrthoDB" id="5979581at2759"/>
<organism evidence="10 11">
    <name type="scientific">Lophiotrema nucula</name>
    <dbReference type="NCBI Taxonomy" id="690887"/>
    <lineage>
        <taxon>Eukaryota</taxon>
        <taxon>Fungi</taxon>
        <taxon>Dikarya</taxon>
        <taxon>Ascomycota</taxon>
        <taxon>Pezizomycotina</taxon>
        <taxon>Dothideomycetes</taxon>
        <taxon>Pleosporomycetidae</taxon>
        <taxon>Pleosporales</taxon>
        <taxon>Lophiotremataceae</taxon>
        <taxon>Lophiotrema</taxon>
    </lineage>
</organism>